<dbReference type="Gene3D" id="1.20.58.2180">
    <property type="match status" value="1"/>
</dbReference>
<proteinExistence type="predicted"/>
<dbReference type="EMBL" id="CP012900">
    <property type="protein sequence ID" value="ALJ29976.1"/>
    <property type="molecule type" value="Genomic_DNA"/>
</dbReference>
<dbReference type="GO" id="GO:0071281">
    <property type="term" value="P:cellular response to iron ion"/>
    <property type="evidence" value="ECO:0007669"/>
    <property type="project" value="TreeGrafter"/>
</dbReference>
<accession>A0A0R0DPH0</accession>
<sequence>MKRRALLQALALAPLLAAGNGPLRAMPAQRVLRLGEPTGVPGRVFAAGAPAAVLIAALAPERLLGWPMRMAPEALALLPAPLRTRPVIGRLAGRGSTVSLERLLAMQPQLVLDAGDFDANHRSSAERVWRQTGIPIELVAGRLPDHPAQLRHVGRRLGVTARGEALAQAAEAQLALVHEVLATRTPDARPTVYYGRGGDGLESGLAGSINTEVIEFCGGRNVAAAVGSGGLARVSLEQLLAWDPDVILTQDAAFAASASQDPRWRSLRAVRSGRLHCAPTLPFGWLDGPPGINRLPGLAWLLARLHPGATPALAPAALRARIDALHRLLWGSRLPAGIADALEHGR</sequence>
<organism evidence="1 2">
    <name type="scientific">Stenotrophomonas acidaminiphila</name>
    <dbReference type="NCBI Taxonomy" id="128780"/>
    <lineage>
        <taxon>Bacteria</taxon>
        <taxon>Pseudomonadati</taxon>
        <taxon>Pseudomonadota</taxon>
        <taxon>Gammaproteobacteria</taxon>
        <taxon>Lysobacterales</taxon>
        <taxon>Lysobacteraceae</taxon>
        <taxon>Stenotrophomonas</taxon>
    </lineage>
</organism>
<evidence type="ECO:0000313" key="1">
    <source>
        <dbReference type="EMBL" id="ALJ29976.1"/>
    </source>
</evidence>
<keyword evidence="2" id="KW-1185">Reference proteome</keyword>
<dbReference type="KEGG" id="sacz:AOT14_36440"/>
<protein>
    <submittedName>
        <fullName evidence="1">ABC transporter substrate-binding protein</fullName>
    </submittedName>
</protein>
<dbReference type="PANTHER" id="PTHR30535">
    <property type="entry name" value="VITAMIN B12-BINDING PROTEIN"/>
    <property type="match status" value="1"/>
</dbReference>
<dbReference type="OrthoDB" id="9775594at2"/>
<evidence type="ECO:0000313" key="2">
    <source>
        <dbReference type="Proteomes" id="UP000061010"/>
    </source>
</evidence>
<dbReference type="PATRIC" id="fig|128780.6.peg.3690"/>
<dbReference type="PANTHER" id="PTHR30535:SF34">
    <property type="entry name" value="MOLYBDATE-BINDING PROTEIN MOLA"/>
    <property type="match status" value="1"/>
</dbReference>
<name>A0A0R0DPH0_9GAMM</name>
<dbReference type="InterPro" id="IPR050902">
    <property type="entry name" value="ABC_Transporter_SBP"/>
</dbReference>
<dbReference type="Pfam" id="PF01497">
    <property type="entry name" value="Peripla_BP_2"/>
    <property type="match status" value="1"/>
</dbReference>
<dbReference type="InterPro" id="IPR002491">
    <property type="entry name" value="ABC_transptr_periplasmic_BD"/>
</dbReference>
<dbReference type="Proteomes" id="UP000061010">
    <property type="component" value="Chromosome"/>
</dbReference>
<dbReference type="AlphaFoldDB" id="A0A0R0DPH0"/>
<reference evidence="1 2" key="1">
    <citation type="journal article" date="2015" name="Genome Announc.">
        <title>Complete Genome Sequencing of Stenotrophomonas acidaminiphila ZAC14D2_NAIMI4_2, a Multidrug-Resistant Strain Isolated from Sediments of a Polluted River in Mexico, Uncovers New Antibiotic Resistance Genes and a Novel Class-II Lasso Peptide Biosynthesis Gene Cluster.</title>
        <authorList>
            <person name="Vinuesa P."/>
            <person name="Ochoa-Sanchez L.E."/>
        </authorList>
    </citation>
    <scope>NUCLEOTIDE SEQUENCE [LARGE SCALE GENOMIC DNA]</scope>
    <source>
        <strain evidence="1 2">ZAC14D2_NAIMI4_2</strain>
    </source>
</reference>
<gene>
    <name evidence="1" type="ORF">AOT14_36440</name>
</gene>
<dbReference type="Gene3D" id="3.40.50.1980">
    <property type="entry name" value="Nitrogenase molybdenum iron protein domain"/>
    <property type="match status" value="2"/>
</dbReference>
<dbReference type="PROSITE" id="PS50983">
    <property type="entry name" value="FE_B12_PBP"/>
    <property type="match status" value="1"/>
</dbReference>
<dbReference type="SUPFAM" id="SSF53807">
    <property type="entry name" value="Helical backbone' metal receptor"/>
    <property type="match status" value="1"/>
</dbReference>